<evidence type="ECO:0000256" key="1">
    <source>
        <dbReference type="SAM" id="MobiDB-lite"/>
    </source>
</evidence>
<feature type="compositionally biased region" description="Polar residues" evidence="1">
    <location>
        <begin position="75"/>
        <end position="88"/>
    </location>
</feature>
<sequence length="147" mass="16225">MTHTTRAWAAALTHLHAPHLHTQWLTAHLATLRRHWHSTCTTNVDHIRIAGELPLLTEVNNNIRLKMPLPPWATTDASAPTGPTSQPRCSAGIPEVSPYYHPPSPLPQATPTLQFGHYAFPRTPGSLLQRLKHPFSPGVATTRFSSS</sequence>
<organism evidence="2">
    <name type="scientific">Aphanomyces astaci</name>
    <name type="common">Crayfish plague agent</name>
    <dbReference type="NCBI Taxonomy" id="112090"/>
    <lineage>
        <taxon>Eukaryota</taxon>
        <taxon>Sar</taxon>
        <taxon>Stramenopiles</taxon>
        <taxon>Oomycota</taxon>
        <taxon>Saprolegniomycetes</taxon>
        <taxon>Saprolegniales</taxon>
        <taxon>Verrucalvaceae</taxon>
        <taxon>Aphanomyces</taxon>
    </lineage>
</organism>
<proteinExistence type="predicted"/>
<reference evidence="2" key="1">
    <citation type="submission" date="2013-12" db="EMBL/GenBank/DDBJ databases">
        <title>The Genome Sequence of Aphanomyces astaci APO3.</title>
        <authorList>
            <consortium name="The Broad Institute Genomics Platform"/>
            <person name="Russ C."/>
            <person name="Tyler B."/>
            <person name="van West P."/>
            <person name="Dieguez-Uribeondo J."/>
            <person name="Young S.K."/>
            <person name="Zeng Q."/>
            <person name="Gargeya S."/>
            <person name="Fitzgerald M."/>
            <person name="Abouelleil A."/>
            <person name="Alvarado L."/>
            <person name="Chapman S.B."/>
            <person name="Gainer-Dewar J."/>
            <person name="Goldberg J."/>
            <person name="Griggs A."/>
            <person name="Gujja S."/>
            <person name="Hansen M."/>
            <person name="Howarth C."/>
            <person name="Imamovic A."/>
            <person name="Ireland A."/>
            <person name="Larimer J."/>
            <person name="McCowan C."/>
            <person name="Murphy C."/>
            <person name="Pearson M."/>
            <person name="Poon T.W."/>
            <person name="Priest M."/>
            <person name="Roberts A."/>
            <person name="Saif S."/>
            <person name="Shea T."/>
            <person name="Sykes S."/>
            <person name="Wortman J."/>
            <person name="Nusbaum C."/>
            <person name="Birren B."/>
        </authorList>
    </citation>
    <scope>NUCLEOTIDE SEQUENCE [LARGE SCALE GENOMIC DNA]</scope>
    <source>
        <strain evidence="2">APO3</strain>
    </source>
</reference>
<dbReference type="GeneID" id="20818002"/>
<feature type="region of interest" description="Disordered" evidence="1">
    <location>
        <begin position="74"/>
        <end position="105"/>
    </location>
</feature>
<dbReference type="AlphaFoldDB" id="W4FLV5"/>
<dbReference type="VEuPathDB" id="FungiDB:H257_16006"/>
<dbReference type="EMBL" id="KI913191">
    <property type="protein sequence ID" value="ETV67881.1"/>
    <property type="molecule type" value="Genomic_DNA"/>
</dbReference>
<dbReference type="RefSeq" id="XP_009842626.1">
    <property type="nucleotide sequence ID" value="XM_009844324.1"/>
</dbReference>
<gene>
    <name evidence="2" type="ORF">H257_16006</name>
</gene>
<accession>W4FLV5</accession>
<name>W4FLV5_APHAT</name>
<protein>
    <submittedName>
        <fullName evidence="2">Uncharacterized protein</fullName>
    </submittedName>
</protein>
<evidence type="ECO:0000313" key="2">
    <source>
        <dbReference type="EMBL" id="ETV67881.1"/>
    </source>
</evidence>